<sequence length="200" mass="21800">MDTATVTSIHGHLATIIPITVLDDENISYRSTSLGGFAQLLRAVLIDKSVATLVSEIILSDEFDGISGRSVLKFGDELYGFRRTMYSMSKIDSVTSAISDTNSSFDFDHAITASNASSLDGKPDHPHQVAFDALAADMVASDITQPTLELYLGLLTALLVVFPNLEYLYLPREWTRIFNAGTLSKYLKIGITENLDDDAA</sequence>
<evidence type="ECO:0000313" key="1">
    <source>
        <dbReference type="EMBL" id="KAF2790929.1"/>
    </source>
</evidence>
<reference evidence="1" key="1">
    <citation type="journal article" date="2020" name="Stud. Mycol.">
        <title>101 Dothideomycetes genomes: a test case for predicting lifestyles and emergence of pathogens.</title>
        <authorList>
            <person name="Haridas S."/>
            <person name="Albert R."/>
            <person name="Binder M."/>
            <person name="Bloem J."/>
            <person name="Labutti K."/>
            <person name="Salamov A."/>
            <person name="Andreopoulos B."/>
            <person name="Baker S."/>
            <person name="Barry K."/>
            <person name="Bills G."/>
            <person name="Bluhm B."/>
            <person name="Cannon C."/>
            <person name="Castanera R."/>
            <person name="Culley D."/>
            <person name="Daum C."/>
            <person name="Ezra D."/>
            <person name="Gonzalez J."/>
            <person name="Henrissat B."/>
            <person name="Kuo A."/>
            <person name="Liang C."/>
            <person name="Lipzen A."/>
            <person name="Lutzoni F."/>
            <person name="Magnuson J."/>
            <person name="Mondo S."/>
            <person name="Nolan M."/>
            <person name="Ohm R."/>
            <person name="Pangilinan J."/>
            <person name="Park H.-J."/>
            <person name="Ramirez L."/>
            <person name="Alfaro M."/>
            <person name="Sun H."/>
            <person name="Tritt A."/>
            <person name="Yoshinaga Y."/>
            <person name="Zwiers L.-H."/>
            <person name="Turgeon B."/>
            <person name="Goodwin S."/>
            <person name="Spatafora J."/>
            <person name="Crous P."/>
            <person name="Grigoriev I."/>
        </authorList>
    </citation>
    <scope>NUCLEOTIDE SEQUENCE</scope>
    <source>
        <strain evidence="1">CBS 109.77</strain>
    </source>
</reference>
<gene>
    <name evidence="1" type="ORF">K505DRAFT_390141</name>
</gene>
<dbReference type="Proteomes" id="UP000799757">
    <property type="component" value="Unassembled WGS sequence"/>
</dbReference>
<protein>
    <submittedName>
        <fullName evidence="1">Uncharacterized protein</fullName>
    </submittedName>
</protein>
<name>A0A6A6X3M8_9PLEO</name>
<organism evidence="1 2">
    <name type="scientific">Melanomma pulvis-pyrius CBS 109.77</name>
    <dbReference type="NCBI Taxonomy" id="1314802"/>
    <lineage>
        <taxon>Eukaryota</taxon>
        <taxon>Fungi</taxon>
        <taxon>Dikarya</taxon>
        <taxon>Ascomycota</taxon>
        <taxon>Pezizomycotina</taxon>
        <taxon>Dothideomycetes</taxon>
        <taxon>Pleosporomycetidae</taxon>
        <taxon>Pleosporales</taxon>
        <taxon>Melanommataceae</taxon>
        <taxon>Melanomma</taxon>
    </lineage>
</organism>
<proteinExistence type="predicted"/>
<evidence type="ECO:0000313" key="2">
    <source>
        <dbReference type="Proteomes" id="UP000799757"/>
    </source>
</evidence>
<accession>A0A6A6X3M8</accession>
<dbReference type="AlphaFoldDB" id="A0A6A6X3M8"/>
<dbReference type="EMBL" id="MU002047">
    <property type="protein sequence ID" value="KAF2790929.1"/>
    <property type="molecule type" value="Genomic_DNA"/>
</dbReference>
<keyword evidence="2" id="KW-1185">Reference proteome</keyword>